<keyword evidence="1" id="KW-0812">Transmembrane</keyword>
<keyword evidence="1" id="KW-0472">Membrane</keyword>
<evidence type="ECO:0008006" key="4">
    <source>
        <dbReference type="Google" id="ProtNLM"/>
    </source>
</evidence>
<dbReference type="InterPro" id="IPR007060">
    <property type="entry name" value="FtsL/DivIC"/>
</dbReference>
<feature type="transmembrane region" description="Helical" evidence="1">
    <location>
        <begin position="6"/>
        <end position="24"/>
    </location>
</feature>
<protein>
    <recommendedName>
        <fullName evidence="4">Septum formation initiator</fullName>
    </recommendedName>
</protein>
<gene>
    <name evidence="2" type="ORF">US36_C0008G0045</name>
</gene>
<name>A0A0G0FTL3_9BACT</name>
<sequence>MKTALAIILIIILLAVFIQFYFIFKERNQLKEKFRILVAKAQTLKEENEKIKSDIEYFSKPENLEKELRKNFNYKKPGEKMIIVVP</sequence>
<keyword evidence="1" id="KW-1133">Transmembrane helix</keyword>
<dbReference type="Proteomes" id="UP000034044">
    <property type="component" value="Unassembled WGS sequence"/>
</dbReference>
<dbReference type="Pfam" id="PF04977">
    <property type="entry name" value="DivIC"/>
    <property type="match status" value="1"/>
</dbReference>
<evidence type="ECO:0000313" key="2">
    <source>
        <dbReference type="EMBL" id="KKQ22373.1"/>
    </source>
</evidence>
<dbReference type="AlphaFoldDB" id="A0A0G0FTL3"/>
<reference evidence="2 3" key="1">
    <citation type="journal article" date="2015" name="Nature">
        <title>rRNA introns, odd ribosomes, and small enigmatic genomes across a large radiation of phyla.</title>
        <authorList>
            <person name="Brown C.T."/>
            <person name="Hug L.A."/>
            <person name="Thomas B.C."/>
            <person name="Sharon I."/>
            <person name="Castelle C.J."/>
            <person name="Singh A."/>
            <person name="Wilkins M.J."/>
            <person name="Williams K.H."/>
            <person name="Banfield J.F."/>
        </authorList>
    </citation>
    <scope>NUCLEOTIDE SEQUENCE [LARGE SCALE GENOMIC DNA]</scope>
</reference>
<dbReference type="EMBL" id="LBSR01000008">
    <property type="protein sequence ID" value="KKQ22373.1"/>
    <property type="molecule type" value="Genomic_DNA"/>
</dbReference>
<evidence type="ECO:0000313" key="3">
    <source>
        <dbReference type="Proteomes" id="UP000034044"/>
    </source>
</evidence>
<organism evidence="2 3">
    <name type="scientific">Candidatus Wolfebacteria bacterium GW2011_GWC1_37_10</name>
    <dbReference type="NCBI Taxonomy" id="1619010"/>
    <lineage>
        <taxon>Bacteria</taxon>
        <taxon>Candidatus Wolfeibacteriota</taxon>
    </lineage>
</organism>
<accession>A0A0G0FTL3</accession>
<comment type="caution">
    <text evidence="2">The sequence shown here is derived from an EMBL/GenBank/DDBJ whole genome shotgun (WGS) entry which is preliminary data.</text>
</comment>
<proteinExistence type="predicted"/>
<evidence type="ECO:0000256" key="1">
    <source>
        <dbReference type="SAM" id="Phobius"/>
    </source>
</evidence>